<dbReference type="Pfam" id="PF12697">
    <property type="entry name" value="Abhydrolase_6"/>
    <property type="match status" value="1"/>
</dbReference>
<name>A0A1J4NYC4_9ACTN</name>
<reference evidence="2" key="1">
    <citation type="submission" date="2016-10" db="EMBL/GenBank/DDBJ databases">
        <title>Genome sequence of Streptomyces mangrovisoli MUSC 149.</title>
        <authorList>
            <person name="Lee L.-H."/>
            <person name="Ser H.-L."/>
        </authorList>
    </citation>
    <scope>NUCLEOTIDE SEQUENCE [LARGE SCALE GENOMIC DNA]</scope>
    <source>
        <strain evidence="2">MUSC 149</strain>
    </source>
</reference>
<accession>A0A1J4NYC4</accession>
<gene>
    <name evidence="2" type="ORF">WN71_018435</name>
</gene>
<evidence type="ECO:0000313" key="3">
    <source>
        <dbReference type="Proteomes" id="UP000034196"/>
    </source>
</evidence>
<organism evidence="2 3">
    <name type="scientific">Streptomyces mangrovisoli</name>
    <dbReference type="NCBI Taxonomy" id="1428628"/>
    <lineage>
        <taxon>Bacteria</taxon>
        <taxon>Bacillati</taxon>
        <taxon>Actinomycetota</taxon>
        <taxon>Actinomycetes</taxon>
        <taxon>Kitasatosporales</taxon>
        <taxon>Streptomycetaceae</taxon>
        <taxon>Streptomyces</taxon>
    </lineage>
</organism>
<dbReference type="EMBL" id="LAVA02000039">
    <property type="protein sequence ID" value="OIJ66484.1"/>
    <property type="molecule type" value="Genomic_DNA"/>
</dbReference>
<dbReference type="AlphaFoldDB" id="A0A1J4NYC4"/>
<dbReference type="InterPro" id="IPR000073">
    <property type="entry name" value="AB_hydrolase_1"/>
</dbReference>
<dbReference type="PANTHER" id="PTHR43689:SF8">
    <property type="entry name" value="ALPHA_BETA-HYDROLASES SUPERFAMILY PROTEIN"/>
    <property type="match status" value="1"/>
</dbReference>
<proteinExistence type="predicted"/>
<dbReference type="Gene3D" id="3.40.50.1820">
    <property type="entry name" value="alpha/beta hydrolase"/>
    <property type="match status" value="1"/>
</dbReference>
<comment type="caution">
    <text evidence="2">The sequence shown here is derived from an EMBL/GenBank/DDBJ whole genome shotgun (WGS) entry which is preliminary data.</text>
</comment>
<dbReference type="STRING" id="1428628.WN71_018435"/>
<keyword evidence="3" id="KW-1185">Reference proteome</keyword>
<feature type="domain" description="AB hydrolase-1" evidence="1">
    <location>
        <begin position="20"/>
        <end position="253"/>
    </location>
</feature>
<sequence length="262" mass="27477">MTENWEIREAGPADAGRKALLLPGGLCTTEFYADVMAEPKLSAAGLGLVAVTLPGFGRTDPPWDVTVENYAQLMADHARATGCDVVVGHSYGANVALEMGAAGLFDGPLVLLSPSFSRKDESSMMGFLDRLGGISGVGPLAWSALVKAAPRLARSSLPPERADTLAAVLGNNDPAVARTIVHAYFQYLDLHGSLAPRLCEAGNRAWVAFGDHDEIGLQPDEEKVLLDCPRVTTVTVPDAGHLLLVEQPAAIADLVLEAAAAV</sequence>
<protein>
    <recommendedName>
        <fullName evidence="1">AB hydrolase-1 domain-containing protein</fullName>
    </recommendedName>
</protein>
<dbReference type="InterPro" id="IPR029058">
    <property type="entry name" value="AB_hydrolase_fold"/>
</dbReference>
<dbReference type="Proteomes" id="UP000034196">
    <property type="component" value="Unassembled WGS sequence"/>
</dbReference>
<dbReference type="GO" id="GO:0003824">
    <property type="term" value="F:catalytic activity"/>
    <property type="evidence" value="ECO:0007669"/>
    <property type="project" value="UniProtKB-ARBA"/>
</dbReference>
<dbReference type="SUPFAM" id="SSF53474">
    <property type="entry name" value="alpha/beta-Hydrolases"/>
    <property type="match status" value="1"/>
</dbReference>
<dbReference type="PANTHER" id="PTHR43689">
    <property type="entry name" value="HYDROLASE"/>
    <property type="match status" value="1"/>
</dbReference>
<dbReference type="RefSeq" id="WP_046582779.1">
    <property type="nucleotide sequence ID" value="NZ_LAVA02000039.1"/>
</dbReference>
<evidence type="ECO:0000259" key="1">
    <source>
        <dbReference type="Pfam" id="PF12697"/>
    </source>
</evidence>
<evidence type="ECO:0000313" key="2">
    <source>
        <dbReference type="EMBL" id="OIJ66484.1"/>
    </source>
</evidence>